<evidence type="ECO:0000256" key="1">
    <source>
        <dbReference type="SAM" id="Phobius"/>
    </source>
</evidence>
<name>A0A1F5SG65_9BACT</name>
<feature type="transmembrane region" description="Helical" evidence="1">
    <location>
        <begin position="77"/>
        <end position="97"/>
    </location>
</feature>
<accession>A0A1F5SG65</accession>
<keyword evidence="1" id="KW-0812">Transmembrane</keyword>
<proteinExistence type="predicted"/>
<gene>
    <name evidence="2" type="ORF">A2227_00360</name>
</gene>
<keyword evidence="1" id="KW-1133">Transmembrane helix</keyword>
<reference evidence="2 3" key="1">
    <citation type="journal article" date="2016" name="Nat. Commun.">
        <title>Thousands of microbial genomes shed light on interconnected biogeochemical processes in an aquifer system.</title>
        <authorList>
            <person name="Anantharaman K."/>
            <person name="Brown C.T."/>
            <person name="Hug L.A."/>
            <person name="Sharon I."/>
            <person name="Castelle C.J."/>
            <person name="Probst A.J."/>
            <person name="Thomas B.C."/>
            <person name="Singh A."/>
            <person name="Wilkins M.J."/>
            <person name="Karaoz U."/>
            <person name="Brodie E.L."/>
            <person name="Williams K.H."/>
            <person name="Hubbard S.S."/>
            <person name="Banfield J.F."/>
        </authorList>
    </citation>
    <scope>NUCLEOTIDE SEQUENCE [LARGE SCALE GENOMIC DNA]</scope>
</reference>
<keyword evidence="1" id="KW-0472">Membrane</keyword>
<evidence type="ECO:0000313" key="2">
    <source>
        <dbReference type="EMBL" id="OGF25649.1"/>
    </source>
</evidence>
<comment type="caution">
    <text evidence="2">The sequence shown here is derived from an EMBL/GenBank/DDBJ whole genome shotgun (WGS) entry which is preliminary data.</text>
</comment>
<dbReference type="Proteomes" id="UP000178367">
    <property type="component" value="Unassembled WGS sequence"/>
</dbReference>
<protein>
    <submittedName>
        <fullName evidence="2">Uncharacterized protein</fullName>
    </submittedName>
</protein>
<dbReference type="AlphaFoldDB" id="A0A1F5SG65"/>
<evidence type="ECO:0000313" key="3">
    <source>
        <dbReference type="Proteomes" id="UP000178367"/>
    </source>
</evidence>
<sequence length="120" mass="13912">MLTFLLGGYYNYYITKEVLLVKEETTRALEMNSDSNHSSTTPRLYISKEIADKITDLQNRTIALKASIDTILLLKPFIFGAMIVSTVMAFLGFYLWYIKLQKHKDEIIKLEAEKLRSKIQ</sequence>
<dbReference type="EMBL" id="MFGB01000020">
    <property type="protein sequence ID" value="OGF25649.1"/>
    <property type="molecule type" value="Genomic_DNA"/>
</dbReference>
<organism evidence="2 3">
    <name type="scientific">Candidatus Falkowbacteria bacterium RIFOXYA2_FULL_47_19</name>
    <dbReference type="NCBI Taxonomy" id="1797994"/>
    <lineage>
        <taxon>Bacteria</taxon>
        <taxon>Candidatus Falkowiibacteriota</taxon>
    </lineage>
</organism>